<protein>
    <submittedName>
        <fullName evidence="6">FAD/NAD(P)-binding domain-containing protein</fullName>
    </submittedName>
</protein>
<dbReference type="AlphaFoldDB" id="A0A2G5BG87"/>
<dbReference type="InterPro" id="IPR050346">
    <property type="entry name" value="FMO-like"/>
</dbReference>
<dbReference type="Proteomes" id="UP000242474">
    <property type="component" value="Unassembled WGS sequence"/>
</dbReference>
<evidence type="ECO:0000256" key="5">
    <source>
        <dbReference type="ARBA" id="ARBA00023002"/>
    </source>
</evidence>
<comment type="similarity">
    <text evidence="1">Belongs to the FMO family.</text>
</comment>
<evidence type="ECO:0000256" key="1">
    <source>
        <dbReference type="ARBA" id="ARBA00009183"/>
    </source>
</evidence>
<organism evidence="6 7">
    <name type="scientific">Coemansia reversa (strain ATCC 12441 / NRRL 1564)</name>
    <dbReference type="NCBI Taxonomy" id="763665"/>
    <lineage>
        <taxon>Eukaryota</taxon>
        <taxon>Fungi</taxon>
        <taxon>Fungi incertae sedis</taxon>
        <taxon>Zoopagomycota</taxon>
        <taxon>Kickxellomycotina</taxon>
        <taxon>Kickxellomycetes</taxon>
        <taxon>Kickxellales</taxon>
        <taxon>Kickxellaceae</taxon>
        <taxon>Coemansia</taxon>
    </lineage>
</organism>
<keyword evidence="2" id="KW-0285">Flavoprotein</keyword>
<keyword evidence="5" id="KW-0560">Oxidoreductase</keyword>
<evidence type="ECO:0000256" key="3">
    <source>
        <dbReference type="ARBA" id="ARBA00022827"/>
    </source>
</evidence>
<dbReference type="SUPFAM" id="SSF51905">
    <property type="entry name" value="FAD/NAD(P)-binding domain"/>
    <property type="match status" value="1"/>
</dbReference>
<dbReference type="GO" id="GO:0050660">
    <property type="term" value="F:flavin adenine dinucleotide binding"/>
    <property type="evidence" value="ECO:0007669"/>
    <property type="project" value="InterPro"/>
</dbReference>
<dbReference type="GO" id="GO:0050661">
    <property type="term" value="F:NADP binding"/>
    <property type="evidence" value="ECO:0007669"/>
    <property type="project" value="InterPro"/>
</dbReference>
<reference evidence="6 7" key="1">
    <citation type="journal article" date="2015" name="Genome Biol. Evol.">
        <title>Phylogenomic analyses indicate that early fungi evolved digesting cell walls of algal ancestors of land plants.</title>
        <authorList>
            <person name="Chang Y."/>
            <person name="Wang S."/>
            <person name="Sekimoto S."/>
            <person name="Aerts A.L."/>
            <person name="Choi C."/>
            <person name="Clum A."/>
            <person name="LaButti K.M."/>
            <person name="Lindquist E.A."/>
            <person name="Yee Ngan C."/>
            <person name="Ohm R.A."/>
            <person name="Salamov A.A."/>
            <person name="Grigoriev I.V."/>
            <person name="Spatafora J.W."/>
            <person name="Berbee M.L."/>
        </authorList>
    </citation>
    <scope>NUCLEOTIDE SEQUENCE [LARGE SCALE GENOMIC DNA]</scope>
    <source>
        <strain evidence="6 7">NRRL 1564</strain>
    </source>
</reference>
<dbReference type="InterPro" id="IPR000960">
    <property type="entry name" value="Flavin_mOase"/>
</dbReference>
<proteinExistence type="inferred from homology"/>
<dbReference type="GO" id="GO:0004499">
    <property type="term" value="F:N,N-dimethylaniline monooxygenase activity"/>
    <property type="evidence" value="ECO:0007669"/>
    <property type="project" value="InterPro"/>
</dbReference>
<dbReference type="InterPro" id="IPR020946">
    <property type="entry name" value="Flavin_mOase-like"/>
</dbReference>
<dbReference type="OrthoDB" id="66881at2759"/>
<dbReference type="Gene3D" id="3.50.50.60">
    <property type="entry name" value="FAD/NAD(P)-binding domain"/>
    <property type="match status" value="2"/>
</dbReference>
<keyword evidence="4" id="KW-0521">NADP</keyword>
<accession>A0A2G5BG87</accession>
<sequence>MVSTEYKHHTPVVNIDDDGALRLKARRIGIVGAGPAGLAAAREFIEENLNARERAHGNSSTEFTDSSQRLPFTSITLFERSNDVGGVWNYTPDAKCHYNLPQDNAAHAIRQNYDERSLTTGGFPTPLYENLHTNLPKDVMQYSDFEFPEHLPDFPDRHAVHKYIHAYADSKVLIHTSLPEFSLCLNTEVIDVAYNTEQNQWICQMRRLDVDAGSDKETYTEAFDALLICTGRVSHPYIPDVPGLEQLKTELSSTKIIHSKEYRRASDFANKYVLIVGGASSGTDISRQLSYTARSVHMSVSDDRIVQKTDTSLTLSPELGAGCNTENPPKRHPRIKRISIENKRVEFTDSTEIPIPDVIIYATGYLSVYPFIRNSIQPLFPALDTPQPLTNGHAVFDLYKYLLYIHNPLLSIFGVPSKIVPFPLFEYQAMFVAQVYQGNVRLPSLMQMKSMWQNIIKEADPYVMGMKQVEYENELLAIVTEAASYTTGNKSIRHSRLDGVSEHWIDRRKHTFELRKKYLGY</sequence>
<evidence type="ECO:0000313" key="7">
    <source>
        <dbReference type="Proteomes" id="UP000242474"/>
    </source>
</evidence>
<dbReference type="PANTHER" id="PTHR23023">
    <property type="entry name" value="DIMETHYLANILINE MONOOXYGENASE"/>
    <property type="match status" value="1"/>
</dbReference>
<dbReference type="STRING" id="763665.A0A2G5BG87"/>
<gene>
    <name evidence="6" type="ORF">COEREDRAFT_80385</name>
</gene>
<evidence type="ECO:0000256" key="4">
    <source>
        <dbReference type="ARBA" id="ARBA00022857"/>
    </source>
</evidence>
<keyword evidence="7" id="KW-1185">Reference proteome</keyword>
<dbReference type="Pfam" id="PF00743">
    <property type="entry name" value="FMO-like"/>
    <property type="match status" value="2"/>
</dbReference>
<evidence type="ECO:0000313" key="6">
    <source>
        <dbReference type="EMBL" id="PIA17717.1"/>
    </source>
</evidence>
<keyword evidence="3" id="KW-0274">FAD</keyword>
<dbReference type="PIRSF" id="PIRSF000332">
    <property type="entry name" value="FMO"/>
    <property type="match status" value="1"/>
</dbReference>
<name>A0A2G5BG87_COERN</name>
<dbReference type="InterPro" id="IPR036188">
    <property type="entry name" value="FAD/NAD-bd_sf"/>
</dbReference>
<evidence type="ECO:0000256" key="2">
    <source>
        <dbReference type="ARBA" id="ARBA00022630"/>
    </source>
</evidence>
<dbReference type="EMBL" id="KZ303493">
    <property type="protein sequence ID" value="PIA17717.1"/>
    <property type="molecule type" value="Genomic_DNA"/>
</dbReference>